<organism evidence="5 6">
    <name type="scientific">Branchiostoma belcheri</name>
    <name type="common">Amphioxus</name>
    <dbReference type="NCBI Taxonomy" id="7741"/>
    <lineage>
        <taxon>Eukaryota</taxon>
        <taxon>Metazoa</taxon>
        <taxon>Chordata</taxon>
        <taxon>Cephalochordata</taxon>
        <taxon>Leptocardii</taxon>
        <taxon>Amphioxiformes</taxon>
        <taxon>Branchiostomatidae</taxon>
        <taxon>Branchiostoma</taxon>
    </lineage>
</organism>
<evidence type="ECO:0000256" key="2">
    <source>
        <dbReference type="PROSITE-ProRule" id="PRU00504"/>
    </source>
</evidence>
<dbReference type="InterPro" id="IPR050952">
    <property type="entry name" value="TRIM-NHL_E3_ligases"/>
</dbReference>
<dbReference type="Gene3D" id="2.120.10.30">
    <property type="entry name" value="TolB, C-terminal domain"/>
    <property type="match status" value="2"/>
</dbReference>
<feature type="region of interest" description="Disordered" evidence="3">
    <location>
        <begin position="1"/>
        <end position="78"/>
    </location>
</feature>
<dbReference type="GO" id="GO:0000209">
    <property type="term" value="P:protein polyubiquitination"/>
    <property type="evidence" value="ECO:0007669"/>
    <property type="project" value="TreeGrafter"/>
</dbReference>
<dbReference type="AlphaFoldDB" id="A0A6P4Y9N4"/>
<feature type="repeat" description="NHL" evidence="2">
    <location>
        <begin position="166"/>
        <end position="204"/>
    </location>
</feature>
<dbReference type="OrthoDB" id="10094270at2759"/>
<dbReference type="Pfam" id="PF01436">
    <property type="entry name" value="NHL"/>
    <property type="match status" value="2"/>
</dbReference>
<dbReference type="PANTHER" id="PTHR24104">
    <property type="entry name" value="E3 UBIQUITIN-PROTEIN LIGASE NHLRC1-RELATED"/>
    <property type="match status" value="1"/>
</dbReference>
<accession>A0A6P4Y9N4</accession>
<evidence type="ECO:0000256" key="4">
    <source>
        <dbReference type="SAM" id="Phobius"/>
    </source>
</evidence>
<evidence type="ECO:0000256" key="3">
    <source>
        <dbReference type="SAM" id="MobiDB-lite"/>
    </source>
</evidence>
<dbReference type="KEGG" id="bbel:109461548"/>
<dbReference type="InterPro" id="IPR011042">
    <property type="entry name" value="6-blade_b-propeller_TolB-like"/>
</dbReference>
<dbReference type="CDD" id="cd05819">
    <property type="entry name" value="NHL"/>
    <property type="match status" value="1"/>
</dbReference>
<dbReference type="SUPFAM" id="SSF63829">
    <property type="entry name" value="Calcium-dependent phosphotriesterase"/>
    <property type="match status" value="1"/>
</dbReference>
<feature type="transmembrane region" description="Helical" evidence="4">
    <location>
        <begin position="85"/>
        <end position="109"/>
    </location>
</feature>
<feature type="compositionally biased region" description="Acidic residues" evidence="3">
    <location>
        <begin position="1"/>
        <end position="11"/>
    </location>
</feature>
<proteinExistence type="predicted"/>
<reference evidence="6" key="1">
    <citation type="submission" date="2025-08" db="UniProtKB">
        <authorList>
            <consortium name="RefSeq"/>
        </authorList>
    </citation>
    <scope>IDENTIFICATION</scope>
    <source>
        <tissue evidence="6">Gonad</tissue>
    </source>
</reference>
<dbReference type="Proteomes" id="UP000515135">
    <property type="component" value="Unplaced"/>
</dbReference>
<dbReference type="GeneID" id="109461548"/>
<evidence type="ECO:0000313" key="6">
    <source>
        <dbReference type="RefSeq" id="XP_019613486.1"/>
    </source>
</evidence>
<keyword evidence="4" id="KW-1133">Transmembrane helix</keyword>
<sequence length="441" mass="47799">MTPSDSGEDDIQPYAVKNQEDDDDDDDGNDSHLATAHGTAVAEASPTTPSNSGEDDIQPYAVGHERDDNNDANDDDDTTAEQCRWIQVLVVVVTVGMIVSLIVGGIFAVKASMGGPQLSKQTVENVSATGFSGCCTSAETTLSASTQSSQEIAGRKLEKITIGTCKRGNKPGEFKSNYGVAVSADNEIFVTDYFNKRVQVFSINGTYLRLFPTVVPGESSRIPMYTSGVAFDVNPEYLWVLGFPTPVQVNGHVVLYSRNGRPIKTFDVRFLDRNRVQYPVIAMDTRNNKVIVGEGDTIRLFHPNGTLYRSINTGTPRQGIMGVTSDREGNILLNDGFKTIMVYSPSGEKIFQFGTFGRNMGQLNSPKGVCVDTSGRIIVANRGNNRVDMFGRSGEFVRTIGNVTKPWGIAMGPDGDVVVTSPHCRRGGPKVSIFPGHMVFL</sequence>
<keyword evidence="4" id="KW-0472">Membrane</keyword>
<evidence type="ECO:0000256" key="1">
    <source>
        <dbReference type="ARBA" id="ARBA00022737"/>
    </source>
</evidence>
<dbReference type="FunFam" id="2.120.10.30:FF:000064">
    <property type="entry name" value="Uncharacterized protein"/>
    <property type="match status" value="1"/>
</dbReference>
<dbReference type="GO" id="GO:0061630">
    <property type="term" value="F:ubiquitin protein ligase activity"/>
    <property type="evidence" value="ECO:0007669"/>
    <property type="project" value="TreeGrafter"/>
</dbReference>
<gene>
    <name evidence="6" type="primary">LOC109461548</name>
</gene>
<dbReference type="InterPro" id="IPR001258">
    <property type="entry name" value="NHL_repeat"/>
</dbReference>
<dbReference type="PROSITE" id="PS51125">
    <property type="entry name" value="NHL"/>
    <property type="match status" value="2"/>
</dbReference>
<dbReference type="GO" id="GO:0043161">
    <property type="term" value="P:proteasome-mediated ubiquitin-dependent protein catabolic process"/>
    <property type="evidence" value="ECO:0007669"/>
    <property type="project" value="TreeGrafter"/>
</dbReference>
<keyword evidence="4" id="KW-0812">Transmembrane</keyword>
<dbReference type="RefSeq" id="XP_019613486.1">
    <property type="nucleotide sequence ID" value="XM_019757927.1"/>
</dbReference>
<keyword evidence="5" id="KW-1185">Reference proteome</keyword>
<feature type="repeat" description="NHL" evidence="2">
    <location>
        <begin position="350"/>
        <end position="393"/>
    </location>
</feature>
<evidence type="ECO:0000313" key="5">
    <source>
        <dbReference type="Proteomes" id="UP000515135"/>
    </source>
</evidence>
<dbReference type="PANTHER" id="PTHR24104:SF50">
    <property type="entry name" value="SMP-30_GLUCONOLACTONASE_LRE-LIKE REGION DOMAIN-CONTAINING PROTEIN"/>
    <property type="match status" value="1"/>
</dbReference>
<name>A0A6P4Y9N4_BRABE</name>
<keyword evidence="1" id="KW-0677">Repeat</keyword>
<protein>
    <submittedName>
        <fullName evidence="6">Protein lin-41-like</fullName>
    </submittedName>
</protein>